<dbReference type="PATRIC" id="fig|1350482.3.peg.1681"/>
<name>A0A0M0F935_CELCE</name>
<accession>A0A0M0F935</accession>
<comment type="caution">
    <text evidence="1">The sequence shown here is derived from an EMBL/GenBank/DDBJ whole genome shotgun (WGS) entry which is preliminary data.</text>
</comment>
<dbReference type="AlphaFoldDB" id="A0A0M0F935"/>
<proteinExistence type="predicted"/>
<dbReference type="PANTHER" id="PTHR12526">
    <property type="entry name" value="GLYCOSYLTRANSFERASE"/>
    <property type="match status" value="1"/>
</dbReference>
<keyword evidence="2" id="KW-1185">Reference proteome</keyword>
<dbReference type="EMBL" id="ATNL01000007">
    <property type="protein sequence ID" value="KON74115.1"/>
    <property type="molecule type" value="Genomic_DNA"/>
</dbReference>
<dbReference type="RefSeq" id="WP_053370146.1">
    <property type="nucleotide sequence ID" value="NZ_KQ435289.1"/>
</dbReference>
<dbReference type="Pfam" id="PF13692">
    <property type="entry name" value="Glyco_trans_1_4"/>
    <property type="match status" value="1"/>
</dbReference>
<sequence>MTDLVVVSLETWDTVWRRNQHLVTELLRGDPALRVLFVEPAADPLFQLSRQRRPRRGRGLRAGPPLDGVAPGRLSLFEPTKTLPRRLDHRVDERLARATERAVRRLGMRAPVLWVNDPSGARMLVQTDWPALYDVTDDWLAADRTPDEHDRLVADEELLLDRCVEVVVCSPGLATSKGARRDVVLVTNGVDLDRYREPRHRPVDLPAGPVALYLGTVHPDRFDLDLLERTARELAGEARVVLVGPVVDVDRVTLDRLGSAGVVVLGSRPYETVPAYLQHADALLVPHVVSAFTESLDPIKAYEYLAAGRPVVSTPVAGFRDLAGPQVRVTDRDGFPAGVRTVLREGPTTAVAPPGVPTWRHQAALMADVVARVARRGATPR</sequence>
<dbReference type="Proteomes" id="UP000037387">
    <property type="component" value="Unassembled WGS sequence"/>
</dbReference>
<dbReference type="SUPFAM" id="SSF53756">
    <property type="entry name" value="UDP-Glycosyltransferase/glycogen phosphorylase"/>
    <property type="match status" value="1"/>
</dbReference>
<dbReference type="Gene3D" id="3.40.50.2000">
    <property type="entry name" value="Glycogen Phosphorylase B"/>
    <property type="match status" value="1"/>
</dbReference>
<protein>
    <recommendedName>
        <fullName evidence="3">Glycosyltransferase subfamily 4-like N-terminal domain-containing protein</fullName>
    </recommendedName>
</protein>
<evidence type="ECO:0008006" key="3">
    <source>
        <dbReference type="Google" id="ProtNLM"/>
    </source>
</evidence>
<evidence type="ECO:0000313" key="1">
    <source>
        <dbReference type="EMBL" id="KON74115.1"/>
    </source>
</evidence>
<gene>
    <name evidence="1" type="ORF">M768_08395</name>
</gene>
<organism evidence="1 2">
    <name type="scientific">Cellulosimicrobium cellulans F16</name>
    <dbReference type="NCBI Taxonomy" id="1350482"/>
    <lineage>
        <taxon>Bacteria</taxon>
        <taxon>Bacillati</taxon>
        <taxon>Actinomycetota</taxon>
        <taxon>Actinomycetes</taxon>
        <taxon>Micrococcales</taxon>
        <taxon>Promicromonosporaceae</taxon>
        <taxon>Cellulosimicrobium</taxon>
    </lineage>
</organism>
<reference evidence="1 2" key="1">
    <citation type="journal article" date="2015" name="Sci. Rep.">
        <title>Functional and structural properties of a novel cellulosome-like multienzyme complex: efficient glycoside hydrolysis of water-insoluble 7-xylosyl-10-deacetylpaclitaxel.</title>
        <authorList>
            <person name="Dou T.Y."/>
            <person name="Luan H.W."/>
            <person name="Ge G.B."/>
            <person name="Dong M.M."/>
            <person name="Zou H.F."/>
            <person name="He Y.Q."/>
            <person name="Cui P."/>
            <person name="Wang J.Y."/>
            <person name="Hao D.C."/>
            <person name="Yang S.L."/>
            <person name="Yang L."/>
        </authorList>
    </citation>
    <scope>NUCLEOTIDE SEQUENCE [LARGE SCALE GENOMIC DNA]</scope>
    <source>
        <strain evidence="1 2">F16</strain>
    </source>
</reference>
<evidence type="ECO:0000313" key="2">
    <source>
        <dbReference type="Proteomes" id="UP000037387"/>
    </source>
</evidence>